<dbReference type="InterPro" id="IPR015262">
    <property type="entry name" value="tRNA_Ile_lys_synt_subst-bd"/>
</dbReference>
<keyword evidence="3 8" id="KW-0436">Ligase</keyword>
<feature type="domain" description="Lysidine-tRNA(Ile) synthetase C-terminal" evidence="9">
    <location>
        <begin position="367"/>
        <end position="436"/>
    </location>
</feature>
<comment type="function">
    <text evidence="8">Ligates lysine onto the cytidine present at position 34 of the AUA codon-specific tRNA(Ile) that contains the anticodon CAU, in an ATP-dependent manner. Cytidine is converted to lysidine, thus changing the amino acid specificity of the tRNA from methionine to isoleucine.</text>
</comment>
<dbReference type="SUPFAM" id="SSF56037">
    <property type="entry name" value="PheT/TilS domain"/>
    <property type="match status" value="1"/>
</dbReference>
<dbReference type="GO" id="GO:0032267">
    <property type="term" value="F:tRNA(Ile)-lysidine synthase activity"/>
    <property type="evidence" value="ECO:0007669"/>
    <property type="project" value="UniProtKB-EC"/>
</dbReference>
<dbReference type="NCBIfam" id="TIGR02433">
    <property type="entry name" value="lysidine_TilS_C"/>
    <property type="match status" value="1"/>
</dbReference>
<dbReference type="GO" id="GO:0005524">
    <property type="term" value="F:ATP binding"/>
    <property type="evidence" value="ECO:0007669"/>
    <property type="project" value="UniProtKB-UniRule"/>
</dbReference>
<protein>
    <recommendedName>
        <fullName evidence="8">tRNA(Ile)-lysidine synthase</fullName>
        <ecNumber evidence="8">6.3.4.19</ecNumber>
    </recommendedName>
    <alternativeName>
        <fullName evidence="8">tRNA(Ile)-2-lysyl-cytidine synthase</fullName>
    </alternativeName>
    <alternativeName>
        <fullName evidence="8">tRNA(Ile)-lysidine synthetase</fullName>
    </alternativeName>
</protein>
<keyword evidence="6 8" id="KW-0067">ATP-binding</keyword>
<dbReference type="PANTHER" id="PTHR43033:SF1">
    <property type="entry name" value="TRNA(ILE)-LYSIDINE SYNTHASE-RELATED"/>
    <property type="match status" value="1"/>
</dbReference>
<comment type="domain">
    <text evidence="8">The N-terminal region contains the highly conserved SGGXDS motif, predicted to be a P-loop motif involved in ATP binding.</text>
</comment>
<dbReference type="InterPro" id="IPR011063">
    <property type="entry name" value="TilS/TtcA_N"/>
</dbReference>
<evidence type="ECO:0000256" key="7">
    <source>
        <dbReference type="ARBA" id="ARBA00048539"/>
    </source>
</evidence>
<evidence type="ECO:0000256" key="4">
    <source>
        <dbReference type="ARBA" id="ARBA00022694"/>
    </source>
</evidence>
<feature type="binding site" evidence="8">
    <location>
        <begin position="26"/>
        <end position="31"/>
    </location>
    <ligand>
        <name>ATP</name>
        <dbReference type="ChEBI" id="CHEBI:30616"/>
    </ligand>
</feature>
<evidence type="ECO:0000256" key="3">
    <source>
        <dbReference type="ARBA" id="ARBA00022598"/>
    </source>
</evidence>
<gene>
    <name evidence="8 10" type="primary">tilS</name>
    <name evidence="10" type="ORF">MD535_08990</name>
</gene>
<keyword evidence="5 8" id="KW-0547">Nucleotide-binding</keyword>
<dbReference type="Gene3D" id="3.40.50.620">
    <property type="entry name" value="HUPs"/>
    <property type="match status" value="1"/>
</dbReference>
<keyword evidence="2 8" id="KW-0963">Cytoplasm</keyword>
<dbReference type="NCBIfam" id="TIGR02432">
    <property type="entry name" value="lysidine_TilS_N"/>
    <property type="match status" value="1"/>
</dbReference>
<evidence type="ECO:0000256" key="6">
    <source>
        <dbReference type="ARBA" id="ARBA00022840"/>
    </source>
</evidence>
<evidence type="ECO:0000259" key="9">
    <source>
        <dbReference type="SMART" id="SM00977"/>
    </source>
</evidence>
<keyword evidence="11" id="KW-1185">Reference proteome</keyword>
<dbReference type="InterPro" id="IPR012796">
    <property type="entry name" value="Lysidine-tRNA-synth_C"/>
</dbReference>
<keyword evidence="4 8" id="KW-0819">tRNA processing</keyword>
<dbReference type="HAMAP" id="MF_01161">
    <property type="entry name" value="tRNA_Ile_lys_synt"/>
    <property type="match status" value="1"/>
</dbReference>
<dbReference type="EMBL" id="JAKRRY010000009">
    <property type="protein sequence ID" value="MCW8346140.1"/>
    <property type="molecule type" value="Genomic_DNA"/>
</dbReference>
<sequence length="438" mass="49148">MALYQQFSNALSASLIDSSKIILALSGGMDSRVLLRLLAIYAKQHPTRQCLAVHIHHGLSDNAERWLADCQRWASEEGITFAAERVQLSLSDRESVEKAARDARYHALGQYVEADDVLLTGQHLDDQAETFLLALKRGSGPKGLSSMAEDMAWGKGRLVRPLLTTSQSAIASFAQQEKLEWVVDESNEDTRFDRNFLRHQVLPILNHRWPSFAHAVHRSARLCAQQETLLHEMLRPELDAMLGALGGLSISALTPLSAVKRDYLLRLWLELLSVALPSERQLQVLWQEVACAQDDANPELKLTSGSIRRFDGQLYWVTHSQDVSGSSQCWDLSSKLPLPDDLGMLRVISATQPATMTLNRSALTAPVTVTFNPEGLSAHPQGRRGSRKMKKLYQEYRIPSWQRRRLPILMANEKVVAVANLFVDKAFYGSDCELIWDK</sequence>
<evidence type="ECO:0000256" key="1">
    <source>
        <dbReference type="ARBA" id="ARBA00004496"/>
    </source>
</evidence>
<organism evidence="10 11">
    <name type="scientific">Vibrio qingdaonensis</name>
    <dbReference type="NCBI Taxonomy" id="2829491"/>
    <lineage>
        <taxon>Bacteria</taxon>
        <taxon>Pseudomonadati</taxon>
        <taxon>Pseudomonadota</taxon>
        <taxon>Gammaproteobacteria</taxon>
        <taxon>Vibrionales</taxon>
        <taxon>Vibrionaceae</taxon>
        <taxon>Vibrio</taxon>
    </lineage>
</organism>
<evidence type="ECO:0000313" key="10">
    <source>
        <dbReference type="EMBL" id="MCW8346140.1"/>
    </source>
</evidence>
<comment type="catalytic activity">
    <reaction evidence="7 8">
        <text>cytidine(34) in tRNA(Ile2) + L-lysine + ATP = lysidine(34) in tRNA(Ile2) + AMP + diphosphate + H(+)</text>
        <dbReference type="Rhea" id="RHEA:43744"/>
        <dbReference type="Rhea" id="RHEA-COMP:10625"/>
        <dbReference type="Rhea" id="RHEA-COMP:10670"/>
        <dbReference type="ChEBI" id="CHEBI:15378"/>
        <dbReference type="ChEBI" id="CHEBI:30616"/>
        <dbReference type="ChEBI" id="CHEBI:32551"/>
        <dbReference type="ChEBI" id="CHEBI:33019"/>
        <dbReference type="ChEBI" id="CHEBI:82748"/>
        <dbReference type="ChEBI" id="CHEBI:83665"/>
        <dbReference type="ChEBI" id="CHEBI:456215"/>
        <dbReference type="EC" id="6.3.4.19"/>
    </reaction>
</comment>
<dbReference type="GO" id="GO:0006400">
    <property type="term" value="P:tRNA modification"/>
    <property type="evidence" value="ECO:0007669"/>
    <property type="project" value="UniProtKB-UniRule"/>
</dbReference>
<evidence type="ECO:0000256" key="8">
    <source>
        <dbReference type="HAMAP-Rule" id="MF_01161"/>
    </source>
</evidence>
<dbReference type="InterPro" id="IPR012094">
    <property type="entry name" value="tRNA_Ile_lys_synt"/>
</dbReference>
<evidence type="ECO:0000313" key="11">
    <source>
        <dbReference type="Proteomes" id="UP001155587"/>
    </source>
</evidence>
<dbReference type="AlphaFoldDB" id="A0A9X3CPH1"/>
<dbReference type="Pfam" id="PF11734">
    <property type="entry name" value="TilS_C"/>
    <property type="match status" value="1"/>
</dbReference>
<dbReference type="SUPFAM" id="SSF82829">
    <property type="entry name" value="MesJ substrate recognition domain-like"/>
    <property type="match status" value="1"/>
</dbReference>
<name>A0A9X3CPH1_9VIBR</name>
<dbReference type="GO" id="GO:0005737">
    <property type="term" value="C:cytoplasm"/>
    <property type="evidence" value="ECO:0007669"/>
    <property type="project" value="UniProtKB-SubCell"/>
</dbReference>
<dbReference type="PANTHER" id="PTHR43033">
    <property type="entry name" value="TRNA(ILE)-LYSIDINE SYNTHASE-RELATED"/>
    <property type="match status" value="1"/>
</dbReference>
<dbReference type="Pfam" id="PF01171">
    <property type="entry name" value="ATP_bind_3"/>
    <property type="match status" value="1"/>
</dbReference>
<comment type="similarity">
    <text evidence="8">Belongs to the tRNA(Ile)-lysidine synthase family.</text>
</comment>
<proteinExistence type="inferred from homology"/>
<dbReference type="Gene3D" id="1.20.59.20">
    <property type="match status" value="1"/>
</dbReference>
<dbReference type="Proteomes" id="UP001155587">
    <property type="component" value="Unassembled WGS sequence"/>
</dbReference>
<dbReference type="InterPro" id="IPR012795">
    <property type="entry name" value="tRNA_Ile_lys_synt_N"/>
</dbReference>
<dbReference type="Pfam" id="PF09179">
    <property type="entry name" value="TilS"/>
    <property type="match status" value="1"/>
</dbReference>
<dbReference type="EC" id="6.3.4.19" evidence="8"/>
<comment type="subcellular location">
    <subcellularLocation>
        <location evidence="1 8">Cytoplasm</location>
    </subcellularLocation>
</comment>
<comment type="caution">
    <text evidence="10">The sequence shown here is derived from an EMBL/GenBank/DDBJ whole genome shotgun (WGS) entry which is preliminary data.</text>
</comment>
<dbReference type="InterPro" id="IPR014729">
    <property type="entry name" value="Rossmann-like_a/b/a_fold"/>
</dbReference>
<evidence type="ECO:0000256" key="5">
    <source>
        <dbReference type="ARBA" id="ARBA00022741"/>
    </source>
</evidence>
<dbReference type="SMART" id="SM00977">
    <property type="entry name" value="TilS_C"/>
    <property type="match status" value="1"/>
</dbReference>
<evidence type="ECO:0000256" key="2">
    <source>
        <dbReference type="ARBA" id="ARBA00022490"/>
    </source>
</evidence>
<dbReference type="RefSeq" id="WP_265674530.1">
    <property type="nucleotide sequence ID" value="NZ_JAKRRY010000009.1"/>
</dbReference>
<accession>A0A9X3CPH1</accession>
<dbReference type="SUPFAM" id="SSF52402">
    <property type="entry name" value="Adenine nucleotide alpha hydrolases-like"/>
    <property type="match status" value="1"/>
</dbReference>
<dbReference type="CDD" id="cd01992">
    <property type="entry name" value="TilS_N"/>
    <property type="match status" value="1"/>
</dbReference>
<reference evidence="10" key="1">
    <citation type="submission" date="2022-02" db="EMBL/GenBank/DDBJ databases">
        <title>Vibrio sp. nov, a new bacterium isolated from seawater.</title>
        <authorList>
            <person name="Yuan Y."/>
        </authorList>
    </citation>
    <scope>NUCLEOTIDE SEQUENCE</scope>
    <source>
        <strain evidence="10">ZSDZ65</strain>
    </source>
</reference>